<evidence type="ECO:0000313" key="2">
    <source>
        <dbReference type="Proteomes" id="UP000231267"/>
    </source>
</evidence>
<dbReference type="EMBL" id="PFGP01000024">
    <property type="protein sequence ID" value="PIW66856.1"/>
    <property type="molecule type" value="Genomic_DNA"/>
</dbReference>
<reference evidence="1 2" key="1">
    <citation type="submission" date="2017-09" db="EMBL/GenBank/DDBJ databases">
        <title>Depth-based differentiation of microbial function through sediment-hosted aquifers and enrichment of novel symbionts in the deep terrestrial subsurface.</title>
        <authorList>
            <person name="Probst A.J."/>
            <person name="Ladd B."/>
            <person name="Jarett J.K."/>
            <person name="Geller-Mcgrath D.E."/>
            <person name="Sieber C.M."/>
            <person name="Emerson J.B."/>
            <person name="Anantharaman K."/>
            <person name="Thomas B.C."/>
            <person name="Malmstrom R."/>
            <person name="Stieglmeier M."/>
            <person name="Klingl A."/>
            <person name="Woyke T."/>
            <person name="Ryan C.M."/>
            <person name="Banfield J.F."/>
        </authorList>
    </citation>
    <scope>NUCLEOTIDE SEQUENCE [LARGE SCALE GENOMIC DNA]</scope>
    <source>
        <strain evidence="1">CG12_big_fil_rev_8_21_14_0_65_43_15</strain>
    </source>
</reference>
<sequence>MAKYFGPRETEVISRLSYEKVTIITKEQFDRLFGQSFLTRQIIYQLKKKGVLRPIIKGIYYYSPLEAGPAGRRVNEFLIPPALFPKGNYYLGYSTMYNYYGLTEQIFQTFYILNTSLQREREICGISFKLLKASANRMYGLEKVKISKTWCLAPSYSRKAQASGGDACLFPQGRKRKNTTSFCV</sequence>
<evidence type="ECO:0000313" key="1">
    <source>
        <dbReference type="EMBL" id="PIW66856.1"/>
    </source>
</evidence>
<comment type="caution">
    <text evidence="1">The sequence shown here is derived from an EMBL/GenBank/DDBJ whole genome shotgun (WGS) entry which is preliminary data.</text>
</comment>
<accession>A0A2J0LQ22</accession>
<evidence type="ECO:0008006" key="3">
    <source>
        <dbReference type="Google" id="ProtNLM"/>
    </source>
</evidence>
<organism evidence="1 2">
    <name type="scientific">Candidatus Taenaricola geysiri</name>
    <dbReference type="NCBI Taxonomy" id="1974752"/>
    <lineage>
        <taxon>Bacteria</taxon>
        <taxon>Pseudomonadati</taxon>
        <taxon>Candidatus Omnitrophota</taxon>
        <taxon>Candidatus Taenaricola</taxon>
    </lineage>
</organism>
<dbReference type="AlphaFoldDB" id="A0A2J0LQ22"/>
<proteinExistence type="predicted"/>
<gene>
    <name evidence="1" type="ORF">COW11_01120</name>
</gene>
<protein>
    <recommendedName>
        <fullName evidence="3">AbiEi antitoxin C-terminal domain-containing protein</fullName>
    </recommendedName>
</protein>
<dbReference type="Proteomes" id="UP000231267">
    <property type="component" value="Unassembled WGS sequence"/>
</dbReference>
<name>A0A2J0LQ22_9BACT</name>